<feature type="transmembrane region" description="Helical" evidence="7">
    <location>
        <begin position="87"/>
        <end position="111"/>
    </location>
</feature>
<feature type="transmembrane region" description="Helical" evidence="7">
    <location>
        <begin position="264"/>
        <end position="283"/>
    </location>
</feature>
<feature type="transmembrane region" description="Helical" evidence="7">
    <location>
        <begin position="146"/>
        <end position="164"/>
    </location>
</feature>
<evidence type="ECO:0000256" key="3">
    <source>
        <dbReference type="ARBA" id="ARBA00022475"/>
    </source>
</evidence>
<dbReference type="OrthoDB" id="9814238at2"/>
<keyword evidence="3" id="KW-1003">Cell membrane</keyword>
<comment type="subcellular location">
    <subcellularLocation>
        <location evidence="1">Cell membrane</location>
        <topology evidence="1">Multi-pass membrane protein</topology>
    </subcellularLocation>
</comment>
<evidence type="ECO:0000259" key="8">
    <source>
        <dbReference type="Pfam" id="PF00892"/>
    </source>
</evidence>
<organism evidence="9 10">
    <name type="scientific">Sporotomaculum syntrophicum</name>
    <dbReference type="NCBI Taxonomy" id="182264"/>
    <lineage>
        <taxon>Bacteria</taxon>
        <taxon>Bacillati</taxon>
        <taxon>Bacillota</taxon>
        <taxon>Clostridia</taxon>
        <taxon>Eubacteriales</taxon>
        <taxon>Desulfallaceae</taxon>
        <taxon>Sporotomaculum</taxon>
    </lineage>
</organism>
<keyword evidence="10" id="KW-1185">Reference proteome</keyword>
<feature type="transmembrane region" description="Helical" evidence="7">
    <location>
        <begin position="207"/>
        <end position="228"/>
    </location>
</feature>
<keyword evidence="6 7" id="KW-0472">Membrane</keyword>
<feature type="domain" description="EamA" evidence="8">
    <location>
        <begin position="4"/>
        <end position="135"/>
    </location>
</feature>
<feature type="domain" description="EamA" evidence="8">
    <location>
        <begin position="146"/>
        <end position="279"/>
    </location>
</feature>
<feature type="transmembrane region" description="Helical" evidence="7">
    <location>
        <begin position="63"/>
        <end position="81"/>
    </location>
</feature>
<dbReference type="InterPro" id="IPR051258">
    <property type="entry name" value="Diverse_Substrate_Transporter"/>
</dbReference>
<dbReference type="Pfam" id="PF00892">
    <property type="entry name" value="EamA"/>
    <property type="match status" value="2"/>
</dbReference>
<proteinExistence type="inferred from homology"/>
<keyword evidence="5 7" id="KW-1133">Transmembrane helix</keyword>
<name>A0A9D2WP10_9FIRM</name>
<keyword evidence="4 7" id="KW-0812">Transmembrane</keyword>
<dbReference type="InterPro" id="IPR037185">
    <property type="entry name" value="EmrE-like"/>
</dbReference>
<dbReference type="PANTHER" id="PTHR42920:SF5">
    <property type="entry name" value="EAMA DOMAIN-CONTAINING PROTEIN"/>
    <property type="match status" value="1"/>
</dbReference>
<feature type="transmembrane region" description="Helical" evidence="7">
    <location>
        <begin position="33"/>
        <end position="51"/>
    </location>
</feature>
<dbReference type="InterPro" id="IPR000620">
    <property type="entry name" value="EamA_dom"/>
</dbReference>
<reference evidence="9" key="1">
    <citation type="submission" date="2016-02" db="EMBL/GenBank/DDBJ databases">
        <title>Draft Genome Sequence of Sporotomaculum syntrophicum Strain FB, a Syntrophic Benzoate Degrader.</title>
        <authorList>
            <person name="Nobu M.K."/>
            <person name="Narihiro T."/>
            <person name="Qiu Y.-L."/>
            <person name="Ohashi A."/>
            <person name="Liu W.-T."/>
            <person name="Yuji S."/>
        </authorList>
    </citation>
    <scope>NUCLEOTIDE SEQUENCE</scope>
    <source>
        <strain evidence="9">FB</strain>
    </source>
</reference>
<dbReference type="Proteomes" id="UP000798488">
    <property type="component" value="Unassembled WGS sequence"/>
</dbReference>
<comment type="similarity">
    <text evidence="2">Belongs to the EamA transporter family.</text>
</comment>
<dbReference type="EMBL" id="LSRS01000008">
    <property type="protein sequence ID" value="KAF1083992.1"/>
    <property type="molecule type" value="Genomic_DNA"/>
</dbReference>
<evidence type="ECO:0000256" key="7">
    <source>
        <dbReference type="SAM" id="Phobius"/>
    </source>
</evidence>
<evidence type="ECO:0000256" key="1">
    <source>
        <dbReference type="ARBA" id="ARBA00004651"/>
    </source>
</evidence>
<dbReference type="SUPFAM" id="SSF103481">
    <property type="entry name" value="Multidrug resistance efflux transporter EmrE"/>
    <property type="match status" value="2"/>
</dbReference>
<dbReference type="AlphaFoldDB" id="A0A9D2WP10"/>
<dbReference type="RefSeq" id="WP_161823171.1">
    <property type="nucleotide sequence ID" value="NZ_LSRS01000008.1"/>
</dbReference>
<evidence type="ECO:0000256" key="6">
    <source>
        <dbReference type="ARBA" id="ARBA00023136"/>
    </source>
</evidence>
<sequence length="290" mass="31221">MTKAYLKYILSLLIFGSNGIVASYILLSSAEIVLSRTVIGSLFLGLVFIIGRKRPDIKQIKKQWFYLLGSGISLGLSWVFVYEAYRLIGVSTATLAYYCGPVIVIAVAPFIFQEKMTAGKMTGICLVALGMVLVNGDDFLTEGISWGLMCGIMAAVLYATMLIANKKVEKLTGLEITLVSLVTASAVVAPYTLLLHQGINGVSLAGLNLLPILIIGVVNTGIACYLYFSAIHQLPAQSVAMCSYIEPLSALVFSAVMLHEHLTMVQFSGALFILGGAAFSELYQLRKKPG</sequence>
<dbReference type="PANTHER" id="PTHR42920">
    <property type="entry name" value="OS03G0707200 PROTEIN-RELATED"/>
    <property type="match status" value="1"/>
</dbReference>
<dbReference type="GO" id="GO:0005886">
    <property type="term" value="C:plasma membrane"/>
    <property type="evidence" value="ECO:0007669"/>
    <property type="project" value="UniProtKB-SubCell"/>
</dbReference>
<evidence type="ECO:0000256" key="5">
    <source>
        <dbReference type="ARBA" id="ARBA00022989"/>
    </source>
</evidence>
<feature type="transmembrane region" description="Helical" evidence="7">
    <location>
        <begin position="240"/>
        <end position="258"/>
    </location>
</feature>
<evidence type="ECO:0000313" key="10">
    <source>
        <dbReference type="Proteomes" id="UP000798488"/>
    </source>
</evidence>
<dbReference type="Gene3D" id="1.10.3730.20">
    <property type="match status" value="1"/>
</dbReference>
<feature type="transmembrane region" description="Helical" evidence="7">
    <location>
        <begin position="176"/>
        <end position="195"/>
    </location>
</feature>
<evidence type="ECO:0000256" key="2">
    <source>
        <dbReference type="ARBA" id="ARBA00007362"/>
    </source>
</evidence>
<evidence type="ECO:0000256" key="4">
    <source>
        <dbReference type="ARBA" id="ARBA00022692"/>
    </source>
</evidence>
<feature type="transmembrane region" description="Helical" evidence="7">
    <location>
        <begin position="7"/>
        <end position="27"/>
    </location>
</feature>
<comment type="caution">
    <text evidence="9">The sequence shown here is derived from an EMBL/GenBank/DDBJ whole genome shotgun (WGS) entry which is preliminary data.</text>
</comment>
<accession>A0A9D2WP10</accession>
<evidence type="ECO:0000313" key="9">
    <source>
        <dbReference type="EMBL" id="KAF1083992.1"/>
    </source>
</evidence>
<gene>
    <name evidence="9" type="ORF">SPSYN_02904</name>
</gene>
<protein>
    <submittedName>
        <fullName evidence="9">O-acetylserine/cysteine export protein</fullName>
    </submittedName>
</protein>
<feature type="transmembrane region" description="Helical" evidence="7">
    <location>
        <begin position="118"/>
        <end position="134"/>
    </location>
</feature>